<accession>A0A383B3C4</accession>
<dbReference type="AlphaFoldDB" id="A0A383B3C4"/>
<sequence>MERVTGIEPASLGWKPKVIPLYDTRMVEATG</sequence>
<organism evidence="1">
    <name type="scientific">marine metagenome</name>
    <dbReference type="NCBI Taxonomy" id="408172"/>
    <lineage>
        <taxon>unclassified sequences</taxon>
        <taxon>metagenomes</taxon>
        <taxon>ecological metagenomes</taxon>
    </lineage>
</organism>
<reference evidence="1" key="1">
    <citation type="submission" date="2018-05" db="EMBL/GenBank/DDBJ databases">
        <authorList>
            <person name="Lanie J.A."/>
            <person name="Ng W.-L."/>
            <person name="Kazmierczak K.M."/>
            <person name="Andrzejewski T.M."/>
            <person name="Davidsen T.M."/>
            <person name="Wayne K.J."/>
            <person name="Tettelin H."/>
            <person name="Glass J.I."/>
            <person name="Rusch D."/>
            <person name="Podicherti R."/>
            <person name="Tsui H.-C.T."/>
            <person name="Winkler M.E."/>
        </authorList>
    </citation>
    <scope>NUCLEOTIDE SEQUENCE</scope>
</reference>
<protein>
    <submittedName>
        <fullName evidence="1">Uncharacterized protein</fullName>
    </submittedName>
</protein>
<feature type="non-terminal residue" evidence="1">
    <location>
        <position position="31"/>
    </location>
</feature>
<dbReference type="EMBL" id="UINC01196997">
    <property type="protein sequence ID" value="SVE14259.1"/>
    <property type="molecule type" value="Genomic_DNA"/>
</dbReference>
<evidence type="ECO:0000313" key="1">
    <source>
        <dbReference type="EMBL" id="SVE14259.1"/>
    </source>
</evidence>
<name>A0A383B3C4_9ZZZZ</name>
<proteinExistence type="predicted"/>
<gene>
    <name evidence="1" type="ORF">METZ01_LOCUS467113</name>
</gene>